<dbReference type="AlphaFoldDB" id="A0A239HG08"/>
<gene>
    <name evidence="1" type="ORF">SAMN05421640_1281</name>
</gene>
<accession>A0A239HG08</accession>
<organism evidence="1 2">
    <name type="scientific">Ekhidna lutea</name>
    <dbReference type="NCBI Taxonomy" id="447679"/>
    <lineage>
        <taxon>Bacteria</taxon>
        <taxon>Pseudomonadati</taxon>
        <taxon>Bacteroidota</taxon>
        <taxon>Cytophagia</taxon>
        <taxon>Cytophagales</taxon>
        <taxon>Reichenbachiellaceae</taxon>
        <taxon>Ekhidna</taxon>
    </lineage>
</organism>
<evidence type="ECO:0008006" key="3">
    <source>
        <dbReference type="Google" id="ProtNLM"/>
    </source>
</evidence>
<evidence type="ECO:0000313" key="1">
    <source>
        <dbReference type="EMBL" id="SNS79978.1"/>
    </source>
</evidence>
<proteinExistence type="predicted"/>
<sequence length="236" mass="27426">MKQFFLITLHLIVLISYSQNVTLNKKWVWDNNPNCNKPEVLQPHKNWIYDFLASDTLKISRLFPDYKSSKVFKLDGNKIITQDVTYQIKKLTTDTLLLQLPAEGSCGEMHFVSYHSLIDTQKENYFIHNSDTVYTATFYNFPLLDNIHYKSKVATIVNRLIRDTSCEVNISFIVTSDGYLIGKKGKTDCKKNTDKFITKLYDLIEENWSPMKINGKPVSTYVRVDINNKKYNLIGN</sequence>
<reference evidence="1 2" key="1">
    <citation type="submission" date="2017-06" db="EMBL/GenBank/DDBJ databases">
        <authorList>
            <person name="Kim H.J."/>
            <person name="Triplett B.A."/>
        </authorList>
    </citation>
    <scope>NUCLEOTIDE SEQUENCE [LARGE SCALE GENOMIC DNA]</scope>
    <source>
        <strain evidence="1 2">DSM 19307</strain>
    </source>
</reference>
<dbReference type="OrthoDB" id="964531at2"/>
<dbReference type="EMBL" id="FZPD01000002">
    <property type="protein sequence ID" value="SNS79978.1"/>
    <property type="molecule type" value="Genomic_DNA"/>
</dbReference>
<evidence type="ECO:0000313" key="2">
    <source>
        <dbReference type="Proteomes" id="UP000198393"/>
    </source>
</evidence>
<dbReference type="RefSeq" id="WP_089356027.1">
    <property type="nucleotide sequence ID" value="NZ_FZPD01000002.1"/>
</dbReference>
<keyword evidence="2" id="KW-1185">Reference proteome</keyword>
<name>A0A239HG08_EKHLU</name>
<protein>
    <recommendedName>
        <fullName evidence="3">TonB protein C-terminal</fullName>
    </recommendedName>
</protein>
<dbReference type="Proteomes" id="UP000198393">
    <property type="component" value="Unassembled WGS sequence"/>
</dbReference>